<dbReference type="CDD" id="cd00082">
    <property type="entry name" value="HisKA"/>
    <property type="match status" value="1"/>
</dbReference>
<comment type="caution">
    <text evidence="17">The sequence shown here is derived from an EMBL/GenBank/DDBJ whole genome shotgun (WGS) entry which is preliminary data.</text>
</comment>
<dbReference type="InterPro" id="IPR018062">
    <property type="entry name" value="HTH_AraC-typ_CS"/>
</dbReference>
<dbReference type="InterPro" id="IPR003594">
    <property type="entry name" value="HATPase_dom"/>
</dbReference>
<dbReference type="InterPro" id="IPR011123">
    <property type="entry name" value="Y_Y_Y"/>
</dbReference>
<dbReference type="InterPro" id="IPR009057">
    <property type="entry name" value="Homeodomain-like_sf"/>
</dbReference>
<keyword evidence="3 12" id="KW-0597">Phosphoprotein</keyword>
<evidence type="ECO:0000313" key="17">
    <source>
        <dbReference type="EMBL" id="CCZ86086.1"/>
    </source>
</evidence>
<dbReference type="InterPro" id="IPR018060">
    <property type="entry name" value="HTH_AraC"/>
</dbReference>
<feature type="domain" description="HTH araC/xylS-type" evidence="14">
    <location>
        <begin position="1298"/>
        <end position="1398"/>
    </location>
</feature>
<dbReference type="InterPro" id="IPR011006">
    <property type="entry name" value="CheY-like_superfamily"/>
</dbReference>
<name>R5VRD5_9BACT</name>
<feature type="domain" description="Response regulatory" evidence="16">
    <location>
        <begin position="1151"/>
        <end position="1266"/>
    </location>
</feature>
<dbReference type="SMART" id="SM00342">
    <property type="entry name" value="HTH_ARAC"/>
    <property type="match status" value="1"/>
</dbReference>
<evidence type="ECO:0000259" key="14">
    <source>
        <dbReference type="PROSITE" id="PS01124"/>
    </source>
</evidence>
<dbReference type="Pfam" id="PF00072">
    <property type="entry name" value="Response_reg"/>
    <property type="match status" value="1"/>
</dbReference>
<dbReference type="SUPFAM" id="SSF55874">
    <property type="entry name" value="ATPase domain of HSP90 chaperone/DNA topoisomerase II/histidine kinase"/>
    <property type="match status" value="1"/>
</dbReference>
<feature type="modified residue" description="4-aspartylphosphate" evidence="12">
    <location>
        <position position="1199"/>
    </location>
</feature>
<feature type="transmembrane region" description="Helical" evidence="13">
    <location>
        <begin position="12"/>
        <end position="37"/>
    </location>
</feature>
<dbReference type="Gene3D" id="3.30.565.10">
    <property type="entry name" value="Histidine kinase-like ATPase, C-terminal domain"/>
    <property type="match status" value="1"/>
</dbReference>
<dbReference type="Gene3D" id="2.60.40.10">
    <property type="entry name" value="Immunoglobulins"/>
    <property type="match status" value="1"/>
</dbReference>
<dbReference type="Pfam" id="PF00512">
    <property type="entry name" value="HisKA"/>
    <property type="match status" value="1"/>
</dbReference>
<evidence type="ECO:0000259" key="15">
    <source>
        <dbReference type="PROSITE" id="PS50109"/>
    </source>
</evidence>
<evidence type="ECO:0000256" key="7">
    <source>
        <dbReference type="ARBA" id="ARBA00022840"/>
    </source>
</evidence>
<dbReference type="Gene3D" id="1.10.10.60">
    <property type="entry name" value="Homeodomain-like"/>
    <property type="match status" value="1"/>
</dbReference>
<dbReference type="Gene3D" id="3.40.50.2300">
    <property type="match status" value="1"/>
</dbReference>
<dbReference type="Pfam" id="PF07494">
    <property type="entry name" value="Reg_prop"/>
    <property type="match status" value="5"/>
</dbReference>
<reference evidence="17" key="1">
    <citation type="submission" date="2012-11" db="EMBL/GenBank/DDBJ databases">
        <title>Dependencies among metagenomic species, viruses, plasmids and units of genetic variation.</title>
        <authorList>
            <person name="Nielsen H.B."/>
            <person name="Almeida M."/>
            <person name="Juncker A.S."/>
            <person name="Rasmussen S."/>
            <person name="Li J."/>
            <person name="Sunagawa S."/>
            <person name="Plichta D."/>
            <person name="Gautier L."/>
            <person name="Le Chatelier E."/>
            <person name="Peletier E."/>
            <person name="Bonde I."/>
            <person name="Nielsen T."/>
            <person name="Manichanh C."/>
            <person name="Arumugam M."/>
            <person name="Batto J."/>
            <person name="Santos M.B.Q.D."/>
            <person name="Blom N."/>
            <person name="Borruel N."/>
            <person name="Burgdorf K.S."/>
            <person name="Boumezbeur F."/>
            <person name="Casellas F."/>
            <person name="Dore J."/>
            <person name="Guarner F."/>
            <person name="Hansen T."/>
            <person name="Hildebrand F."/>
            <person name="Kaas R.S."/>
            <person name="Kennedy S."/>
            <person name="Kristiansen K."/>
            <person name="Kultima J.R."/>
            <person name="Leonard P."/>
            <person name="Levenez F."/>
            <person name="Lund O."/>
            <person name="Moumen B."/>
            <person name="Le Paslier D."/>
            <person name="Pons N."/>
            <person name="Pedersen O."/>
            <person name="Prifti E."/>
            <person name="Qin J."/>
            <person name="Raes J."/>
            <person name="Tap J."/>
            <person name="Tims S."/>
            <person name="Ussery D.W."/>
            <person name="Yamada T."/>
            <person name="MetaHit consortium"/>
            <person name="Renault P."/>
            <person name="Sicheritz-Ponten T."/>
            <person name="Bork P."/>
            <person name="Wang J."/>
            <person name="Brunak S."/>
            <person name="Ehrlich S.D."/>
        </authorList>
    </citation>
    <scope>NUCLEOTIDE SEQUENCE [LARGE SCALE GENOMIC DNA]</scope>
</reference>
<dbReference type="PANTHER" id="PTHR43547:SF2">
    <property type="entry name" value="HYBRID SIGNAL TRANSDUCTION HISTIDINE KINASE C"/>
    <property type="match status" value="1"/>
</dbReference>
<dbReference type="GO" id="GO:0003700">
    <property type="term" value="F:DNA-binding transcription factor activity"/>
    <property type="evidence" value="ECO:0007669"/>
    <property type="project" value="InterPro"/>
</dbReference>
<dbReference type="PRINTS" id="PR00344">
    <property type="entry name" value="BCTRLSENSOR"/>
</dbReference>
<evidence type="ECO:0000256" key="12">
    <source>
        <dbReference type="PROSITE-ProRule" id="PRU00169"/>
    </source>
</evidence>
<dbReference type="GO" id="GO:0005524">
    <property type="term" value="F:ATP binding"/>
    <property type="evidence" value="ECO:0007669"/>
    <property type="project" value="UniProtKB-KW"/>
</dbReference>
<keyword evidence="11" id="KW-0804">Transcription</keyword>
<dbReference type="GO" id="GO:0000155">
    <property type="term" value="F:phosphorelay sensor kinase activity"/>
    <property type="evidence" value="ECO:0007669"/>
    <property type="project" value="InterPro"/>
</dbReference>
<dbReference type="PROSITE" id="PS50110">
    <property type="entry name" value="RESPONSE_REGULATORY"/>
    <property type="match status" value="1"/>
</dbReference>
<dbReference type="SMART" id="SM00388">
    <property type="entry name" value="HisKA"/>
    <property type="match status" value="1"/>
</dbReference>
<keyword evidence="10" id="KW-0238">DNA-binding</keyword>
<dbReference type="Gene3D" id="1.10.287.130">
    <property type="match status" value="1"/>
</dbReference>
<keyword evidence="8" id="KW-0902">Two-component regulatory system</keyword>
<evidence type="ECO:0000256" key="6">
    <source>
        <dbReference type="ARBA" id="ARBA00022777"/>
    </source>
</evidence>
<dbReference type="InterPro" id="IPR001789">
    <property type="entry name" value="Sig_transdc_resp-reg_receiver"/>
</dbReference>
<dbReference type="EMBL" id="CBAT010000007">
    <property type="protein sequence ID" value="CCZ86086.1"/>
    <property type="molecule type" value="Genomic_DNA"/>
</dbReference>
<evidence type="ECO:0000256" key="4">
    <source>
        <dbReference type="ARBA" id="ARBA00022679"/>
    </source>
</evidence>
<feature type="domain" description="Histidine kinase" evidence="15">
    <location>
        <begin position="881"/>
        <end position="1097"/>
    </location>
</feature>
<evidence type="ECO:0000256" key="3">
    <source>
        <dbReference type="ARBA" id="ARBA00022553"/>
    </source>
</evidence>
<feature type="transmembrane region" description="Helical" evidence="13">
    <location>
        <begin position="58"/>
        <end position="76"/>
    </location>
</feature>
<dbReference type="PROSITE" id="PS01124">
    <property type="entry name" value="HTH_ARAC_FAMILY_2"/>
    <property type="match status" value="1"/>
</dbReference>
<keyword evidence="6" id="KW-0418">Kinase</keyword>
<dbReference type="InterPro" id="IPR015943">
    <property type="entry name" value="WD40/YVTN_repeat-like_dom_sf"/>
</dbReference>
<dbReference type="Proteomes" id="UP000018372">
    <property type="component" value="Unassembled WGS sequence"/>
</dbReference>
<dbReference type="Pfam" id="PF07495">
    <property type="entry name" value="Y_Y_Y"/>
    <property type="match status" value="1"/>
</dbReference>
<dbReference type="SUPFAM" id="SSF63829">
    <property type="entry name" value="Calcium-dependent phosphotriesterase"/>
    <property type="match status" value="3"/>
</dbReference>
<keyword evidence="5" id="KW-0547">Nucleotide-binding</keyword>
<dbReference type="InterPro" id="IPR011110">
    <property type="entry name" value="Reg_prop"/>
</dbReference>
<dbReference type="CDD" id="cd00146">
    <property type="entry name" value="PKD"/>
    <property type="match status" value="1"/>
</dbReference>
<evidence type="ECO:0000256" key="9">
    <source>
        <dbReference type="ARBA" id="ARBA00023015"/>
    </source>
</evidence>
<dbReference type="CDD" id="cd17574">
    <property type="entry name" value="REC_OmpR"/>
    <property type="match status" value="1"/>
</dbReference>
<evidence type="ECO:0000256" key="13">
    <source>
        <dbReference type="SAM" id="Phobius"/>
    </source>
</evidence>
<evidence type="ECO:0000313" key="18">
    <source>
        <dbReference type="Proteomes" id="UP000018372"/>
    </source>
</evidence>
<dbReference type="SUPFAM" id="SSF52172">
    <property type="entry name" value="CheY-like"/>
    <property type="match status" value="1"/>
</dbReference>
<keyword evidence="4" id="KW-0808">Transferase</keyword>
<protein>
    <recommendedName>
        <fullName evidence="2">histidine kinase</fullName>
        <ecNumber evidence="2">2.7.13.3</ecNumber>
    </recommendedName>
</protein>
<comment type="catalytic activity">
    <reaction evidence="1">
        <text>ATP + protein L-histidine = ADP + protein N-phospho-L-histidine.</text>
        <dbReference type="EC" id="2.7.13.3"/>
    </reaction>
</comment>
<dbReference type="PROSITE" id="PS00041">
    <property type="entry name" value="HTH_ARAC_FAMILY_1"/>
    <property type="match status" value="1"/>
</dbReference>
<dbReference type="FunFam" id="3.30.565.10:FF:000037">
    <property type="entry name" value="Hybrid sensor histidine kinase/response regulator"/>
    <property type="match status" value="1"/>
</dbReference>
<dbReference type="EC" id="2.7.13.3" evidence="2"/>
<dbReference type="Gene3D" id="2.130.10.10">
    <property type="entry name" value="YVTN repeat-like/Quinoprotein amine dehydrogenase"/>
    <property type="match status" value="2"/>
</dbReference>
<feature type="transmembrane region" description="Helical" evidence="13">
    <location>
        <begin position="823"/>
        <end position="845"/>
    </location>
</feature>
<dbReference type="SUPFAM" id="SSF47384">
    <property type="entry name" value="Homodimeric domain of signal transducing histidine kinase"/>
    <property type="match status" value="1"/>
</dbReference>
<keyword evidence="7" id="KW-0067">ATP-binding</keyword>
<dbReference type="InterPro" id="IPR013783">
    <property type="entry name" value="Ig-like_fold"/>
</dbReference>
<dbReference type="PROSITE" id="PS50109">
    <property type="entry name" value="HIS_KIN"/>
    <property type="match status" value="1"/>
</dbReference>
<gene>
    <name evidence="17" type="ORF">BN536_01027</name>
</gene>
<dbReference type="InterPro" id="IPR036097">
    <property type="entry name" value="HisK_dim/P_sf"/>
</dbReference>
<evidence type="ECO:0000259" key="16">
    <source>
        <dbReference type="PROSITE" id="PS50110"/>
    </source>
</evidence>
<sequence>MIFTKKQIKEFLGGLMSLNCTIGVCILYILFLWTCIFQDFYRILQVIASTDLRKMKKILFNCLLLVALVGLFPRLAAQNITFKHLSTDNGLSQISVNDIYVDENNLIWIGTREGLNCYDGNDITIYRLEKNNPYSLFSNHLLRITGDGEGHLYLLCMEGVASFDMDTRRFATLLSGKVDAITYHDGLYIACGNEVFRYNKESGNFDSFFRLPSDNGNISSLFFDSSKRLWIGTEHDGLYRWAEGVQPVHLVNGQHVSSIFEDSSHNIWVGTWSGGIFLFDNKGTVRNIRALLSGKSSLSSDFVRCFEEDNKGCLWIGTEAGLDCLDTRTGRVEHYSEGVDSYGLTHSSVWCLQKDGQGTIWAGTYFGGVNYFNPEYAIYRFFQKEDNPSEGLSSPIVGNMLEDKRGHIWICTEGGGLNRFDPEKGTFQWFVHRSAANSISHNNVKSIWYDDEEDCIWLGLHLGGINKLDIKTGRFTVYRKREGDKETIPSDIVRDIVPYKDSLVVATQAGVCLFSRTTGKCRQLFLNHKEGKLIRMVADLEFDRNGVLWMAVTGEGVFSYNLKTDELLHYVYRNGESGISNNNVNSIFCDSENKIWFATSGSGLDCLDQKTNTFRNYDMASNGLPGDCVYKVCEGERGELLMITNQGFSCFDYHKGVIRNYLSENGFPMYSLNENALFMSKKKEVFLGGTSGMVMFALDSLNYRSKPYSIMWSRLVVNGKEIKVNDASGILKRALNHTSQITLRADQNMFSIYFATNNYIPENKEPMEYLLEGFSKEWTLVRDRPVITYTNLNPGTYTLWVRSSNPKSLSSPISMEIVVKPPFYASNWAFLLYALIVGGIVYYLMRMYQSRVKLQASLTYEQRHLQDIERLNQNKLRFFTSISHEFRTPLTLIIGQLEKLMQTSQLSPSVYSNVLLAYKSGVQLKELIGELLDFRKQEQGKMKLKVCRMNLVNFLNETYLLFQPYAESKQIHLEFHKSQDEIELWFDWKQMRKVINNLLSNAVKHVPSQGKIVMEVGKTDKEAWFSVEDNGSGIQPADIDKIFDRFYQSSVDTEINAGTGIGLALTKGIVELHHGKISVESAQGKGAKFIVRIPLGKELYTADEIIEEGENTIVSQLTLDEQKKELDTELSEKIFETEETFVGEKEGFRPHILIVEDNDSIRRMLAELFEGMYEVTTAVDGQDALEKVEEASPHIVLSDVLMPRMSGIELVKQLKGNLDTCHIPVVLLTARTEIEQNLEGLKIGADDYITKPFDSRLLVFRCNNLVNNRRKLQEYFTKQPTVETPVLATNPLDKEFLDEVIAVFEQHLDDSDFTIDMLAQKMLVSRTRMYAKIKAITGQTPNDFFITLRLKKAAFLLRNNPELNVTQISDQTGFSSPRYFSKLFKKAYQLTPMAYRQGEE</sequence>
<dbReference type="InterPro" id="IPR003661">
    <property type="entry name" value="HisK_dim/P_dom"/>
</dbReference>
<dbReference type="SMART" id="SM00448">
    <property type="entry name" value="REC"/>
    <property type="match status" value="1"/>
</dbReference>
<dbReference type="SUPFAM" id="SSF46689">
    <property type="entry name" value="Homeodomain-like"/>
    <property type="match status" value="1"/>
</dbReference>
<evidence type="ECO:0000256" key="8">
    <source>
        <dbReference type="ARBA" id="ARBA00023012"/>
    </source>
</evidence>
<organism evidence="17 18">
    <name type="scientific">Phocaeicola plebeius CAG:211</name>
    <dbReference type="NCBI Taxonomy" id="1263052"/>
    <lineage>
        <taxon>Bacteria</taxon>
        <taxon>Pseudomonadati</taxon>
        <taxon>Bacteroidota</taxon>
        <taxon>Bacteroidia</taxon>
        <taxon>Bacteroidales</taxon>
        <taxon>Bacteroidaceae</taxon>
        <taxon>Phocaeicola</taxon>
    </lineage>
</organism>
<dbReference type="InterPro" id="IPR036890">
    <property type="entry name" value="HATPase_C_sf"/>
</dbReference>
<evidence type="ECO:0000256" key="2">
    <source>
        <dbReference type="ARBA" id="ARBA00012438"/>
    </source>
</evidence>
<dbReference type="InterPro" id="IPR005467">
    <property type="entry name" value="His_kinase_dom"/>
</dbReference>
<evidence type="ECO:0000256" key="11">
    <source>
        <dbReference type="ARBA" id="ARBA00023163"/>
    </source>
</evidence>
<keyword evidence="13" id="KW-1133">Transmembrane helix</keyword>
<dbReference type="SMART" id="SM00387">
    <property type="entry name" value="HATPase_c"/>
    <property type="match status" value="1"/>
</dbReference>
<accession>R5VRD5</accession>
<dbReference type="Pfam" id="PF02518">
    <property type="entry name" value="HATPase_c"/>
    <property type="match status" value="1"/>
</dbReference>
<dbReference type="PANTHER" id="PTHR43547">
    <property type="entry name" value="TWO-COMPONENT HISTIDINE KINASE"/>
    <property type="match status" value="1"/>
</dbReference>
<keyword evidence="13" id="KW-0812">Transmembrane</keyword>
<dbReference type="InterPro" id="IPR004358">
    <property type="entry name" value="Sig_transdc_His_kin-like_C"/>
</dbReference>
<dbReference type="CDD" id="cd00075">
    <property type="entry name" value="HATPase"/>
    <property type="match status" value="1"/>
</dbReference>
<proteinExistence type="predicted"/>
<keyword evidence="13" id="KW-0472">Membrane</keyword>
<dbReference type="Pfam" id="PF12833">
    <property type="entry name" value="HTH_18"/>
    <property type="match status" value="1"/>
</dbReference>
<dbReference type="GO" id="GO:0043565">
    <property type="term" value="F:sequence-specific DNA binding"/>
    <property type="evidence" value="ECO:0007669"/>
    <property type="project" value="InterPro"/>
</dbReference>
<keyword evidence="9" id="KW-0805">Transcription regulation</keyword>
<evidence type="ECO:0000256" key="10">
    <source>
        <dbReference type="ARBA" id="ARBA00023125"/>
    </source>
</evidence>
<evidence type="ECO:0000256" key="5">
    <source>
        <dbReference type="ARBA" id="ARBA00022741"/>
    </source>
</evidence>
<evidence type="ECO:0000256" key="1">
    <source>
        <dbReference type="ARBA" id="ARBA00000085"/>
    </source>
</evidence>